<accession>A0AB36IPM6</accession>
<feature type="transmembrane region" description="Helical" evidence="1">
    <location>
        <begin position="6"/>
        <end position="23"/>
    </location>
</feature>
<reference evidence="2 3" key="1">
    <citation type="submission" date="2016-11" db="EMBL/GenBank/DDBJ databases">
        <title>Simultaneous identification of Haemophilus influenzae and Haemophilus haemolyticus using TaqMan real-time PCR.</title>
        <authorList>
            <person name="Price E.P."/>
            <person name="Sarovich D.S."/>
            <person name="Harris T.M."/>
            <person name="Spargo J.C."/>
            <person name="Nosworthy E."/>
            <person name="Beissbarth J."/>
            <person name="Chang A.B."/>
            <person name="Smith-Vaughan H.C."/>
        </authorList>
    </citation>
    <scope>NUCLEOTIDE SEQUENCE [LARGE SCALE GENOMIC DNA]</scope>
    <source>
        <strain evidence="2 3">60884 B Hi-2</strain>
    </source>
</reference>
<sequence length="333" mass="38128">MDIKKTIGIIISILIASMMAYLIHQNIIEKKKSDAIQSRIINNSVQTLIQRNDIEALTILAKEKNEYALAYLQKKAKDEAEMRARTEEKARMENAKLNFEIANSMLERKQDPKTVREAKLYLSLSSDAGYLDATNMLCRMNLLGIAQEQKFYEAKNECERLVKTPNKNQAVAYDLLAMIYFNGLGVDSDLEKAKQMLSSYLKLTHDHKNSGAILMLQAQAKGGHKKAPTFLKELNIPLPNLYEIIETPQIYLYQDWAEKEALNNNPKAFHYLAVIAGLEMRYDESVEYAKNAIQNGLDIEEQRKLLNMFRTYARLGNQKSMNFSKELSSKLTK</sequence>
<evidence type="ECO:0000313" key="3">
    <source>
        <dbReference type="Proteomes" id="UP000242412"/>
    </source>
</evidence>
<name>A0AB36IPM6_HAEPA</name>
<comment type="caution">
    <text evidence="2">The sequence shown here is derived from an EMBL/GenBank/DDBJ whole genome shotgun (WGS) entry which is preliminary data.</text>
</comment>
<keyword evidence="1" id="KW-1133">Transmembrane helix</keyword>
<dbReference type="InterPro" id="IPR011990">
    <property type="entry name" value="TPR-like_helical_dom_sf"/>
</dbReference>
<dbReference type="EMBL" id="MPJJ01000001">
    <property type="protein sequence ID" value="OLV28438.1"/>
    <property type="molecule type" value="Genomic_DNA"/>
</dbReference>
<keyword evidence="1" id="KW-0812">Transmembrane</keyword>
<gene>
    <name evidence="2" type="ORF">BSO15_00305</name>
</gene>
<dbReference type="Proteomes" id="UP000242412">
    <property type="component" value="Unassembled WGS sequence"/>
</dbReference>
<dbReference type="SUPFAM" id="SSF81901">
    <property type="entry name" value="HCP-like"/>
    <property type="match status" value="1"/>
</dbReference>
<proteinExistence type="predicted"/>
<keyword evidence="1" id="KW-0472">Membrane</keyword>
<evidence type="ECO:0000256" key="1">
    <source>
        <dbReference type="SAM" id="Phobius"/>
    </source>
</evidence>
<evidence type="ECO:0008006" key="4">
    <source>
        <dbReference type="Google" id="ProtNLM"/>
    </source>
</evidence>
<dbReference type="AlphaFoldDB" id="A0AB36IPM6"/>
<dbReference type="RefSeq" id="WP_075874942.1">
    <property type="nucleotide sequence ID" value="NZ_MPJJ01000001.1"/>
</dbReference>
<evidence type="ECO:0000313" key="2">
    <source>
        <dbReference type="EMBL" id="OLV28438.1"/>
    </source>
</evidence>
<dbReference type="Gene3D" id="1.25.40.10">
    <property type="entry name" value="Tetratricopeptide repeat domain"/>
    <property type="match status" value="1"/>
</dbReference>
<organism evidence="2 3">
    <name type="scientific">Haemophilus parainfluenzae</name>
    <dbReference type="NCBI Taxonomy" id="729"/>
    <lineage>
        <taxon>Bacteria</taxon>
        <taxon>Pseudomonadati</taxon>
        <taxon>Pseudomonadota</taxon>
        <taxon>Gammaproteobacteria</taxon>
        <taxon>Pasteurellales</taxon>
        <taxon>Pasteurellaceae</taxon>
        <taxon>Haemophilus</taxon>
    </lineage>
</organism>
<protein>
    <recommendedName>
        <fullName evidence="4">Sel1 repeat family protein</fullName>
    </recommendedName>
</protein>